<protein>
    <submittedName>
        <fullName evidence="2">Uncharacterized protein</fullName>
    </submittedName>
</protein>
<evidence type="ECO:0000256" key="1">
    <source>
        <dbReference type="SAM" id="MobiDB-lite"/>
    </source>
</evidence>
<dbReference type="Proteomes" id="UP000242791">
    <property type="component" value="Unassembled WGS sequence"/>
</dbReference>
<dbReference type="AlphaFoldDB" id="A0A1J9QAT1"/>
<sequence length="169" mass="18996">MAERIKTLARQCASQIRKVMKLSRRCEEQEAKCSSGEWDSIICWSRILKSTVSSPSNAPGGQKIIRDSGDGVRILQCTTNFQDACAQFHTAARRDSTGRKKISTSDQKTPLPIASPEPRLTSFISHRPWEILGLHATRCQPSDPDFIDFYRFYPQFGHYTETPSTNAAS</sequence>
<evidence type="ECO:0000313" key="2">
    <source>
        <dbReference type="EMBL" id="OJD25162.1"/>
    </source>
</evidence>
<evidence type="ECO:0000313" key="3">
    <source>
        <dbReference type="Proteomes" id="UP000242791"/>
    </source>
</evidence>
<organism evidence="2 3">
    <name type="scientific">Blastomyces percursus</name>
    <dbReference type="NCBI Taxonomy" id="1658174"/>
    <lineage>
        <taxon>Eukaryota</taxon>
        <taxon>Fungi</taxon>
        <taxon>Dikarya</taxon>
        <taxon>Ascomycota</taxon>
        <taxon>Pezizomycotina</taxon>
        <taxon>Eurotiomycetes</taxon>
        <taxon>Eurotiomycetidae</taxon>
        <taxon>Onygenales</taxon>
        <taxon>Ajellomycetaceae</taxon>
        <taxon>Blastomyces</taxon>
    </lineage>
</organism>
<feature type="region of interest" description="Disordered" evidence="1">
    <location>
        <begin position="96"/>
        <end position="117"/>
    </location>
</feature>
<reference evidence="2 3" key="1">
    <citation type="submission" date="2015-08" db="EMBL/GenBank/DDBJ databases">
        <title>Emmonsia species relationships and genome sequence.</title>
        <authorList>
            <person name="Cuomo C.A."/>
            <person name="Schwartz I.S."/>
            <person name="Kenyon C."/>
            <person name="De Hoog G.S."/>
            <person name="Govender N.P."/>
            <person name="Botha A."/>
            <person name="Moreno L."/>
            <person name="De Vries M."/>
            <person name="Munoz J.F."/>
            <person name="Stielow J.B."/>
        </authorList>
    </citation>
    <scope>NUCLEOTIDE SEQUENCE [LARGE SCALE GENOMIC DNA]</scope>
    <source>
        <strain evidence="2 3">EI222</strain>
    </source>
</reference>
<proteinExistence type="predicted"/>
<gene>
    <name evidence="2" type="ORF">ACJ73_03479</name>
</gene>
<name>A0A1J9QAT1_9EURO</name>
<accession>A0A1J9QAT1</accession>
<dbReference type="EMBL" id="LGTZ01000422">
    <property type="protein sequence ID" value="OJD25162.1"/>
    <property type="molecule type" value="Genomic_DNA"/>
</dbReference>
<dbReference type="VEuPathDB" id="FungiDB:ACJ73_03479"/>
<comment type="caution">
    <text evidence="2">The sequence shown here is derived from an EMBL/GenBank/DDBJ whole genome shotgun (WGS) entry which is preliminary data.</text>
</comment>
<keyword evidence="3" id="KW-1185">Reference proteome</keyword>